<dbReference type="EMBL" id="RQFA01000032">
    <property type="protein sequence ID" value="TGK35214.1"/>
    <property type="molecule type" value="Genomic_DNA"/>
</dbReference>
<feature type="domain" description="YgjP-like metallopeptidase" evidence="1">
    <location>
        <begin position="100"/>
        <end position="239"/>
    </location>
</feature>
<dbReference type="InterPro" id="IPR002725">
    <property type="entry name" value="YgjP-like_metallopeptidase"/>
</dbReference>
<dbReference type="AlphaFoldDB" id="A0A5F1YSF9"/>
<dbReference type="CDD" id="cd07344">
    <property type="entry name" value="M48_yhfN_like"/>
    <property type="match status" value="1"/>
</dbReference>
<name>A0A5F1YSF9_9LEPT</name>
<evidence type="ECO:0000313" key="3">
    <source>
        <dbReference type="Proteomes" id="UP000298277"/>
    </source>
</evidence>
<dbReference type="Pfam" id="PF01863">
    <property type="entry name" value="YgjP-like"/>
    <property type="match status" value="1"/>
</dbReference>
<reference evidence="2" key="1">
    <citation type="journal article" date="2019" name="PLoS Negl. Trop. Dis.">
        <title>Revisiting the worldwide diversity of Leptospira species in the environment.</title>
        <authorList>
            <person name="Vincent A.T."/>
            <person name="Schiettekatte O."/>
            <person name="Bourhy P."/>
            <person name="Veyrier F.J."/>
            <person name="Picardeau M."/>
        </authorList>
    </citation>
    <scope>NUCLEOTIDE SEQUENCE [LARGE SCALE GENOMIC DNA]</scope>
    <source>
        <strain evidence="2">201800299</strain>
    </source>
</reference>
<dbReference type="Proteomes" id="UP000298277">
    <property type="component" value="Unassembled WGS sequence"/>
</dbReference>
<protein>
    <submittedName>
        <fullName evidence="2">DUF45 domain-containing protein</fullName>
    </submittedName>
</protein>
<proteinExistence type="predicted"/>
<organism evidence="2 3">
    <name type="scientific">Leptospira gomenensis</name>
    <dbReference type="NCBI Taxonomy" id="2484974"/>
    <lineage>
        <taxon>Bacteria</taxon>
        <taxon>Pseudomonadati</taxon>
        <taxon>Spirochaetota</taxon>
        <taxon>Spirochaetia</taxon>
        <taxon>Leptospirales</taxon>
        <taxon>Leptospiraceae</taxon>
        <taxon>Leptospira</taxon>
    </lineage>
</organism>
<evidence type="ECO:0000259" key="1">
    <source>
        <dbReference type="Pfam" id="PF01863"/>
    </source>
</evidence>
<dbReference type="OrthoDB" id="342878at2"/>
<accession>A0A5F1YSF9</accession>
<keyword evidence="3" id="KW-1185">Reference proteome</keyword>
<dbReference type="RefSeq" id="WP_135592457.1">
    <property type="nucleotide sequence ID" value="NZ_RQEZ01000105.1"/>
</dbReference>
<dbReference type="Gene3D" id="3.30.2010.10">
    <property type="entry name" value="Metalloproteases ('zincins'), catalytic domain"/>
    <property type="match status" value="1"/>
</dbReference>
<comment type="caution">
    <text evidence="2">The sequence shown here is derived from an EMBL/GenBank/DDBJ whole genome shotgun (WGS) entry which is preliminary data.</text>
</comment>
<sequence length="248" mass="29350">MSLGFETTFVSITETEAEKLLRNIISEFETGTKRIFLRDKGIRIKFFPYSNFGSTVRVSRTYIEFKIHSQYLKSEEYLRTVVDVLLYKLCGISVPESLNARIQEIYGEFSKTDSPLKKRNKQIERSESKNGRLREILDKLNTIHLSLNLSGTKIHWGKRKSKTRLGHYDPSQDMIVINPILANEFVPDYVLEYIVFHELLHVRFPPRRKNGKNVIHGREFRAFEKKFPDYRRANLWLKNSFHRFEDRG</sequence>
<gene>
    <name evidence="2" type="ORF">EHQ17_07175</name>
</gene>
<evidence type="ECO:0000313" key="2">
    <source>
        <dbReference type="EMBL" id="TGK35214.1"/>
    </source>
</evidence>